<gene>
    <name evidence="1" type="ORF">niasHT_006023</name>
</gene>
<accession>A0ABD2M994</accession>
<sequence>MGDVCATQPPKFLKKKNFPTLLTHHPIFNLPPPLCVAMEDDDDDDDSHSLPLFSKMDAQRKKVSVFQNNGPVVWPRKMKKKIKSTECQDNAFRGGTIEKKVSEMWQSVKMTTTASLSLLIVVLALSLRSGIGTKVRSTPIKDMVSTKLGTMNGTNIMRSAPNANSTTTSSNNSLTKRSCCCCPCCCCCKPCCCCGCGCGCCGCCCNKCCCCPCCEGCGWKWSPCCCKPCCCGCTGYGRRRMMRLRRRRNAIVPTMPEVPVPAASASQSHGSDCVPGNSSPAATQPVPSHCECHRLPAATTMGCESAGTTNHNLPAADAVVHGTKTKF</sequence>
<organism evidence="1 2">
    <name type="scientific">Heterodera trifolii</name>
    <dbReference type="NCBI Taxonomy" id="157864"/>
    <lineage>
        <taxon>Eukaryota</taxon>
        <taxon>Metazoa</taxon>
        <taxon>Ecdysozoa</taxon>
        <taxon>Nematoda</taxon>
        <taxon>Chromadorea</taxon>
        <taxon>Rhabditida</taxon>
        <taxon>Tylenchina</taxon>
        <taxon>Tylenchomorpha</taxon>
        <taxon>Tylenchoidea</taxon>
        <taxon>Heteroderidae</taxon>
        <taxon>Heteroderinae</taxon>
        <taxon>Heterodera</taxon>
    </lineage>
</organism>
<keyword evidence="2" id="KW-1185">Reference proteome</keyword>
<reference evidence="1 2" key="1">
    <citation type="submission" date="2024-10" db="EMBL/GenBank/DDBJ databases">
        <authorList>
            <person name="Kim D."/>
        </authorList>
    </citation>
    <scope>NUCLEOTIDE SEQUENCE [LARGE SCALE GENOMIC DNA]</scope>
    <source>
        <strain evidence="1">BH-2024</strain>
    </source>
</reference>
<protein>
    <submittedName>
        <fullName evidence="1">Uncharacterized protein</fullName>
    </submittedName>
</protein>
<evidence type="ECO:0000313" key="2">
    <source>
        <dbReference type="Proteomes" id="UP001620626"/>
    </source>
</evidence>
<comment type="caution">
    <text evidence="1">The sequence shown here is derived from an EMBL/GenBank/DDBJ whole genome shotgun (WGS) entry which is preliminary data.</text>
</comment>
<dbReference type="EMBL" id="JBICBT010000104">
    <property type="protein sequence ID" value="KAL3123325.1"/>
    <property type="molecule type" value="Genomic_DNA"/>
</dbReference>
<dbReference type="Proteomes" id="UP001620626">
    <property type="component" value="Unassembled WGS sequence"/>
</dbReference>
<dbReference type="AlphaFoldDB" id="A0ABD2M994"/>
<name>A0ABD2M994_9BILA</name>
<proteinExistence type="predicted"/>
<evidence type="ECO:0000313" key="1">
    <source>
        <dbReference type="EMBL" id="KAL3123325.1"/>
    </source>
</evidence>